<dbReference type="Proteomes" id="UP001145094">
    <property type="component" value="Unassembled WGS sequence"/>
</dbReference>
<evidence type="ECO:0000259" key="1">
    <source>
        <dbReference type="Pfam" id="PF01656"/>
    </source>
</evidence>
<comment type="caution">
    <text evidence="2">The sequence shown here is derived from an EMBL/GenBank/DDBJ whole genome shotgun (WGS) entry which is preliminary data.</text>
</comment>
<reference evidence="2" key="1">
    <citation type="submission" date="2022-11" db="EMBL/GenBank/DDBJ databases">
        <title>Draft genome sequence of Sellimonas catena strain 18CBH55.</title>
        <authorList>
            <person name="Atsushi H."/>
            <person name="Moriya O."/>
            <person name="Mitsuo S."/>
        </authorList>
    </citation>
    <scope>NUCLEOTIDE SEQUENCE</scope>
    <source>
        <strain evidence="2">18CBH55</strain>
    </source>
</reference>
<dbReference type="InterPro" id="IPR027417">
    <property type="entry name" value="P-loop_NTPase"/>
</dbReference>
<dbReference type="RefSeq" id="WP_281844307.1">
    <property type="nucleotide sequence ID" value="NZ_BSCH01000002.1"/>
</dbReference>
<evidence type="ECO:0000313" key="3">
    <source>
        <dbReference type="Proteomes" id="UP001145094"/>
    </source>
</evidence>
<dbReference type="InterPro" id="IPR050678">
    <property type="entry name" value="DNA_Partitioning_ATPase"/>
</dbReference>
<dbReference type="PANTHER" id="PTHR13696">
    <property type="entry name" value="P-LOOP CONTAINING NUCLEOSIDE TRIPHOSPHATE HYDROLASE"/>
    <property type="match status" value="1"/>
</dbReference>
<dbReference type="Pfam" id="PF01656">
    <property type="entry name" value="CbiA"/>
    <property type="match status" value="1"/>
</dbReference>
<protein>
    <submittedName>
        <fullName evidence="2">Chromosome partitioning protein ParA</fullName>
    </submittedName>
</protein>
<accession>A0A9W6CF70</accession>
<sequence>MKNILVINRKGGVGKTLLCDELAFALDTRQIPYNFYDLDGQGGQIHEPCEMPGAAISIIDTPGALQAEMGEWIKDADVIVVPMRPTTTDMPATEVTLQLIRDNAPHTPVVYVVNGVNRFRATQEFMEFFTEEHPHDRVYLIPQSEAFVQAKLANESVQDYNPKGYPAIAMKEFTDAVLGFIGVVR</sequence>
<evidence type="ECO:0000313" key="2">
    <source>
        <dbReference type="EMBL" id="GLG88873.1"/>
    </source>
</evidence>
<gene>
    <name evidence="2" type="primary">parA</name>
    <name evidence="2" type="ORF">Selli2_02990</name>
</gene>
<feature type="domain" description="CobQ/CobB/MinD/ParA nucleotide binding" evidence="1">
    <location>
        <begin position="4"/>
        <end position="156"/>
    </location>
</feature>
<dbReference type="InterPro" id="IPR002586">
    <property type="entry name" value="CobQ/CobB/MinD/ParA_Nub-bd_dom"/>
</dbReference>
<dbReference type="CDD" id="cd02042">
    <property type="entry name" value="ParAB_family"/>
    <property type="match status" value="1"/>
</dbReference>
<name>A0A9W6CF70_9FIRM</name>
<reference evidence="2" key="3">
    <citation type="journal article" date="2023" name="Int. J. Syst. Evol. Microbiol.">
        <title>Sellimonas catena sp. nov., isolated from human faeces.</title>
        <authorList>
            <person name="Hisatomi A."/>
            <person name="Ohkuma M."/>
            <person name="Sakamoto M."/>
        </authorList>
    </citation>
    <scope>NUCLEOTIDE SEQUENCE</scope>
    <source>
        <strain evidence="2">18CBH55</strain>
    </source>
</reference>
<dbReference type="EMBL" id="BSCH01000002">
    <property type="protein sequence ID" value="GLG88873.1"/>
    <property type="molecule type" value="Genomic_DNA"/>
</dbReference>
<dbReference type="PANTHER" id="PTHR13696:SF99">
    <property type="entry name" value="COBYRINIC ACID AC-DIAMIDE SYNTHASE"/>
    <property type="match status" value="1"/>
</dbReference>
<dbReference type="Gene3D" id="3.40.50.300">
    <property type="entry name" value="P-loop containing nucleotide triphosphate hydrolases"/>
    <property type="match status" value="1"/>
</dbReference>
<dbReference type="SUPFAM" id="SSF52540">
    <property type="entry name" value="P-loop containing nucleoside triphosphate hydrolases"/>
    <property type="match status" value="1"/>
</dbReference>
<organism evidence="2 3">
    <name type="scientific">Sellimonas catena</name>
    <dbReference type="NCBI Taxonomy" id="2994035"/>
    <lineage>
        <taxon>Bacteria</taxon>
        <taxon>Bacillati</taxon>
        <taxon>Bacillota</taxon>
        <taxon>Clostridia</taxon>
        <taxon>Lachnospirales</taxon>
        <taxon>Lachnospiraceae</taxon>
        <taxon>Sellimonas</taxon>
    </lineage>
</organism>
<dbReference type="AlphaFoldDB" id="A0A9W6CF70"/>
<proteinExistence type="predicted"/>
<reference evidence="2" key="2">
    <citation type="submission" date="2022-11" db="EMBL/GenBank/DDBJ databases">
        <title>Draft genome sequence of Sellimonas catena strain 18CBH55.</title>
        <authorList>
            <person name="Hisatomi A."/>
            <person name="Ohkuma M."/>
            <person name="Sakamoto M."/>
        </authorList>
    </citation>
    <scope>NUCLEOTIDE SEQUENCE</scope>
    <source>
        <strain evidence="2">18CBH55</strain>
    </source>
</reference>